<dbReference type="GO" id="GO:0032259">
    <property type="term" value="P:methylation"/>
    <property type="evidence" value="ECO:0007669"/>
    <property type="project" value="UniProtKB-KW"/>
</dbReference>
<dbReference type="PANTHER" id="PTHR46429">
    <property type="entry name" value="23S RRNA (GUANOSINE-2'-O-)-METHYLTRANSFERASE RLMB"/>
    <property type="match status" value="1"/>
</dbReference>
<evidence type="ECO:0000259" key="3">
    <source>
        <dbReference type="SMART" id="SM00967"/>
    </source>
</evidence>
<dbReference type="Gene3D" id="3.30.1330.30">
    <property type="match status" value="1"/>
</dbReference>
<dbReference type="SUPFAM" id="SSF55315">
    <property type="entry name" value="L30e-like"/>
    <property type="match status" value="1"/>
</dbReference>
<feature type="domain" description="RNA 2-O ribose methyltransferase substrate binding" evidence="3">
    <location>
        <begin position="9"/>
        <end position="83"/>
    </location>
</feature>
<organism evidence="4">
    <name type="scientific">bioreactor metagenome</name>
    <dbReference type="NCBI Taxonomy" id="1076179"/>
    <lineage>
        <taxon>unclassified sequences</taxon>
        <taxon>metagenomes</taxon>
        <taxon>ecological metagenomes</taxon>
    </lineage>
</organism>
<gene>
    <name evidence="4" type="ORF">SDC9_79718</name>
</gene>
<protein>
    <submittedName>
        <fullName evidence="4">Putative TrmH family tRNA/rRNA methyltransferase</fullName>
        <ecNumber evidence="4">2.1.1.-</ecNumber>
    </submittedName>
</protein>
<comment type="caution">
    <text evidence="4">The sequence shown here is derived from an EMBL/GenBank/DDBJ whole genome shotgun (WGS) entry which is preliminary data.</text>
</comment>
<proteinExistence type="predicted"/>
<dbReference type="Gene3D" id="3.40.1280.10">
    <property type="match status" value="1"/>
</dbReference>
<dbReference type="PANTHER" id="PTHR46429:SF1">
    <property type="entry name" value="23S RRNA (GUANOSINE-2'-O-)-METHYLTRANSFERASE RLMB"/>
    <property type="match status" value="1"/>
</dbReference>
<dbReference type="CDD" id="cd18103">
    <property type="entry name" value="SpoU-like_RlmB"/>
    <property type="match status" value="1"/>
</dbReference>
<dbReference type="EC" id="2.1.1.-" evidence="4"/>
<reference evidence="4" key="1">
    <citation type="submission" date="2019-08" db="EMBL/GenBank/DDBJ databases">
        <authorList>
            <person name="Kucharzyk K."/>
            <person name="Murdoch R.W."/>
            <person name="Higgins S."/>
            <person name="Loffler F."/>
        </authorList>
    </citation>
    <scope>NUCLEOTIDE SEQUENCE</scope>
</reference>
<keyword evidence="2 4" id="KW-0808">Transferase</keyword>
<dbReference type="InterPro" id="IPR029064">
    <property type="entry name" value="Ribosomal_eL30-like_sf"/>
</dbReference>
<dbReference type="SMART" id="SM00967">
    <property type="entry name" value="SpoU_sub_bind"/>
    <property type="match status" value="1"/>
</dbReference>
<dbReference type="AlphaFoldDB" id="A0A644YXW5"/>
<dbReference type="Pfam" id="PF08032">
    <property type="entry name" value="SpoU_sub_bind"/>
    <property type="match status" value="1"/>
</dbReference>
<dbReference type="SUPFAM" id="SSF75217">
    <property type="entry name" value="alpha/beta knot"/>
    <property type="match status" value="1"/>
</dbReference>
<dbReference type="EMBL" id="VSSQ01006573">
    <property type="protein sequence ID" value="MPM33149.1"/>
    <property type="molecule type" value="Genomic_DNA"/>
</dbReference>
<dbReference type="GO" id="GO:0003723">
    <property type="term" value="F:RNA binding"/>
    <property type="evidence" value="ECO:0007669"/>
    <property type="project" value="InterPro"/>
</dbReference>
<dbReference type="InterPro" id="IPR004441">
    <property type="entry name" value="rRNA_MeTrfase_TrmH"/>
</dbReference>
<dbReference type="InterPro" id="IPR029028">
    <property type="entry name" value="Alpha/beta_knot_MTases"/>
</dbReference>
<dbReference type="GO" id="GO:0005829">
    <property type="term" value="C:cytosol"/>
    <property type="evidence" value="ECO:0007669"/>
    <property type="project" value="TreeGrafter"/>
</dbReference>
<dbReference type="InterPro" id="IPR001537">
    <property type="entry name" value="SpoU_MeTrfase"/>
</dbReference>
<dbReference type="NCBIfam" id="TIGR00186">
    <property type="entry name" value="rRNA_methyl_3"/>
    <property type="match status" value="1"/>
</dbReference>
<name>A0A644YXW5_9ZZZZ</name>
<dbReference type="Pfam" id="PF00588">
    <property type="entry name" value="SpoU_methylase"/>
    <property type="match status" value="1"/>
</dbReference>
<dbReference type="GO" id="GO:0006396">
    <property type="term" value="P:RNA processing"/>
    <property type="evidence" value="ECO:0007669"/>
    <property type="project" value="InterPro"/>
</dbReference>
<evidence type="ECO:0000256" key="1">
    <source>
        <dbReference type="ARBA" id="ARBA00022603"/>
    </source>
</evidence>
<dbReference type="GO" id="GO:0008173">
    <property type="term" value="F:RNA methyltransferase activity"/>
    <property type="evidence" value="ECO:0007669"/>
    <property type="project" value="InterPro"/>
</dbReference>
<dbReference type="InterPro" id="IPR029026">
    <property type="entry name" value="tRNA_m1G_MTases_N"/>
</dbReference>
<keyword evidence="1 4" id="KW-0489">Methyltransferase</keyword>
<evidence type="ECO:0000256" key="2">
    <source>
        <dbReference type="ARBA" id="ARBA00022679"/>
    </source>
</evidence>
<accession>A0A644YXW5</accession>
<evidence type="ECO:0000313" key="4">
    <source>
        <dbReference type="EMBL" id="MPM33149.1"/>
    </source>
</evidence>
<sequence>MFMEKKEYYIAGIHPVTEAIESNRNIEKVMFKQGLEGSQFRILLEKIQQKGIQVQFVPAERLNRISRANHQGVIAFLPQVDYFTLEDIVAFAAKKEGLPLILILDGVSDVRNFGAIARSAECAGANAIIVPAKGSANINADAIKTSAGALLRIPVCKVSNIREAIFYLKQSGYKIFASTEKASNNIYDVKFGEPCAIIMGSEEKGISRSAEELCDESFKIPMAGQISSLNVSAAATVALFEALRQRNA</sequence>
<dbReference type="InterPro" id="IPR013123">
    <property type="entry name" value="SpoU_subst-bd"/>
</dbReference>